<dbReference type="InParanoid" id="A0A078A0X9"/>
<evidence type="ECO:0000313" key="2">
    <source>
        <dbReference type="Proteomes" id="UP000039865"/>
    </source>
</evidence>
<dbReference type="EMBL" id="CCKQ01004693">
    <property type="protein sequence ID" value="CDW75846.1"/>
    <property type="molecule type" value="Genomic_DNA"/>
</dbReference>
<proteinExistence type="predicted"/>
<evidence type="ECO:0000313" key="1">
    <source>
        <dbReference type="EMBL" id="CDW75846.1"/>
    </source>
</evidence>
<dbReference type="AlphaFoldDB" id="A0A078A0X9"/>
<name>A0A078A0X9_STYLE</name>
<protein>
    <submittedName>
        <fullName evidence="1">Uncharacterized protein</fullName>
    </submittedName>
</protein>
<dbReference type="Proteomes" id="UP000039865">
    <property type="component" value="Unassembled WGS sequence"/>
</dbReference>
<keyword evidence="2" id="KW-1185">Reference proteome</keyword>
<sequence>MLVLSEMINTRILEESVSQSPFKKHIITKYVDANKQNSILASRTKLDSMRFNYQFGVKDIDHNLALKAFMTKNIERRMFRKTPLNHEIEVLTQMVKDKQQQNLRDQSIEDIEDQIIANPDSFLKEISPQFTIMEKISNQLTRFRNKQIFEGKQMDTEQEMSKKSRIGQNNLYNENNKARKFNQDDKFLHQQSLRYPYIKKYLEKEQLKIQESRFNSQKRFMETQSIMNSRNQIGLINHSIDNTSRQAEGNRLKLNQTIIDKINEESSIILNQSSYDFDSQFTQSGPRIINLTESIRNLTNSHREELFSQDLKSTISRAHKQINAQSSRAKSHMNQYNTQKAMFQTQFPEVKNIQSQLIPIITNKIQAKDPISEHIRTIVNQGYDKQLNQLLAFSKTKFQNMKSKMDDINLQASNAGETPGAANMLIY</sequence>
<reference evidence="1 2" key="1">
    <citation type="submission" date="2014-06" db="EMBL/GenBank/DDBJ databases">
        <authorList>
            <person name="Swart Estienne"/>
        </authorList>
    </citation>
    <scope>NUCLEOTIDE SEQUENCE [LARGE SCALE GENOMIC DNA]</scope>
    <source>
        <strain evidence="1 2">130c</strain>
    </source>
</reference>
<organism evidence="1 2">
    <name type="scientific">Stylonychia lemnae</name>
    <name type="common">Ciliate</name>
    <dbReference type="NCBI Taxonomy" id="5949"/>
    <lineage>
        <taxon>Eukaryota</taxon>
        <taxon>Sar</taxon>
        <taxon>Alveolata</taxon>
        <taxon>Ciliophora</taxon>
        <taxon>Intramacronucleata</taxon>
        <taxon>Spirotrichea</taxon>
        <taxon>Stichotrichia</taxon>
        <taxon>Sporadotrichida</taxon>
        <taxon>Oxytrichidae</taxon>
        <taxon>Stylonychinae</taxon>
        <taxon>Stylonychia</taxon>
    </lineage>
</organism>
<accession>A0A078A0X9</accession>
<gene>
    <name evidence="1" type="primary">Contig7124.g7613</name>
    <name evidence="1" type="ORF">STYLEM_4841</name>
</gene>